<evidence type="ECO:0000256" key="4">
    <source>
        <dbReference type="ARBA" id="ARBA00022723"/>
    </source>
</evidence>
<protein>
    <recommendedName>
        <fullName evidence="1">RNA-directed DNA polymerase</fullName>
        <ecNumber evidence="1">2.7.7.49</ecNumber>
    </recommendedName>
</protein>
<proteinExistence type="inferred from homology"/>
<evidence type="ECO:0000259" key="10">
    <source>
        <dbReference type="PROSITE" id="PS50878"/>
    </source>
</evidence>
<comment type="similarity">
    <text evidence="8">Belongs to the bacterial reverse transcriptase family.</text>
</comment>
<keyword evidence="7" id="KW-0051">Antiviral defense</keyword>
<dbReference type="Proteomes" id="UP000284853">
    <property type="component" value="Unassembled WGS sequence"/>
</dbReference>
<dbReference type="Pfam" id="PF00078">
    <property type="entry name" value="RVT_1"/>
    <property type="match status" value="1"/>
</dbReference>
<dbReference type="PROSITE" id="PS50878">
    <property type="entry name" value="RT_POL"/>
    <property type="match status" value="1"/>
</dbReference>
<dbReference type="PANTHER" id="PTHR34047">
    <property type="entry name" value="NUCLEAR INTRON MATURASE 1, MITOCHONDRIAL-RELATED"/>
    <property type="match status" value="1"/>
</dbReference>
<dbReference type="InterPro" id="IPR000123">
    <property type="entry name" value="Reverse_transcriptase_msDNA"/>
</dbReference>
<keyword evidence="12" id="KW-1185">Reference proteome</keyword>
<dbReference type="InterPro" id="IPR000477">
    <property type="entry name" value="RT_dom"/>
</dbReference>
<dbReference type="PRINTS" id="PR00866">
    <property type="entry name" value="RNADNAPOLMS"/>
</dbReference>
<keyword evidence="6" id="KW-0695">RNA-directed DNA polymerase</keyword>
<sequence>MATGGSPYECDKSVYRPLPSIFNMDIMSKLADIRSLKSLSDVADFLGCEPKNLAYSLYFAKNKYKSFEIYKKSGGVRIINAPNEKLKSLQKILAGYLSECLDEIYNTHGGNKISHGFVKGKTIITNASQHRNKNLVFNIDLSDFFNTINFGRVRGFFIKNKYFSMDEKAATVFSQIACHEGRLPQGSPCSPVISNLILNILDIRLASLAFKNSCNYTRYADDLTFSTNRKEFPIDIVKDELGDWVVGNKLHKEITKCGFIINKSKTRLQYKDSRQDVTGLVVNKFVNVPSDYRRLTKSMAHELFRTNEFYIKLPDGESIEGTQNQLNGMLSYIYSTRKITIHKNFDSTIPRDGKGIPILDASDRLYSDFLFYKNFVANDKPIVICEGKTDVVYLKHAIKSRYEKYPNLVEIKKKEKALKIQILGASFLVNHLLDLLTGTTAIKRFVESYATRLSKYKCPPLNNPVIILTDNDDGIKGLIHAINGKYKESEDRDGIYFITSNLYLIRTPLLNDKNSSKIEDFFTKELLARKLDGKTFHPDNDTDNTMHYSKQVFVEKIIKKEYKSIDFSGFDSIINLLEKTIIDHK</sequence>
<keyword evidence="5" id="KW-0460">Magnesium</keyword>
<dbReference type="NCBIfam" id="NF038237">
    <property type="entry name" value="retron_Ec67_fus"/>
    <property type="match status" value="1"/>
</dbReference>
<evidence type="ECO:0000256" key="8">
    <source>
        <dbReference type="ARBA" id="ARBA00034120"/>
    </source>
</evidence>
<organism evidence="11 12">
    <name type="scientific">Rahnella variigena</name>
    <dbReference type="NCBI Taxonomy" id="574964"/>
    <lineage>
        <taxon>Bacteria</taxon>
        <taxon>Pseudomonadati</taxon>
        <taxon>Pseudomonadota</taxon>
        <taxon>Gammaproteobacteria</taxon>
        <taxon>Enterobacterales</taxon>
        <taxon>Yersiniaceae</taxon>
        <taxon>Rahnella</taxon>
    </lineage>
</organism>
<dbReference type="EC" id="2.7.7.49" evidence="1"/>
<dbReference type="SUPFAM" id="SSF56672">
    <property type="entry name" value="DNA/RNA polymerases"/>
    <property type="match status" value="1"/>
</dbReference>
<evidence type="ECO:0000256" key="5">
    <source>
        <dbReference type="ARBA" id="ARBA00022842"/>
    </source>
</evidence>
<evidence type="ECO:0000256" key="1">
    <source>
        <dbReference type="ARBA" id="ARBA00012493"/>
    </source>
</evidence>
<keyword evidence="3" id="KW-0548">Nucleotidyltransferase</keyword>
<evidence type="ECO:0000256" key="6">
    <source>
        <dbReference type="ARBA" id="ARBA00022918"/>
    </source>
</evidence>
<dbReference type="InterPro" id="IPR043502">
    <property type="entry name" value="DNA/RNA_pol_sf"/>
</dbReference>
<accession>A0ABX9PQI7</accession>
<dbReference type="PANTHER" id="PTHR34047:SF7">
    <property type="entry name" value="RNA-DIRECTED DNA POLYMERASE"/>
    <property type="match status" value="1"/>
</dbReference>
<keyword evidence="4" id="KW-0479">Metal-binding</keyword>
<evidence type="ECO:0000256" key="9">
    <source>
        <dbReference type="ARBA" id="ARBA00048173"/>
    </source>
</evidence>
<gene>
    <name evidence="11" type="ORF">CKQ54_25025</name>
</gene>
<reference evidence="11 12" key="1">
    <citation type="submission" date="2017-08" db="EMBL/GenBank/DDBJ databases">
        <title>Comparative genomics of bacteria isolated from necrotic lesions of AOD affected trees.</title>
        <authorList>
            <person name="Doonan J."/>
            <person name="Denman S."/>
            <person name="Mcdonald J.E."/>
        </authorList>
    </citation>
    <scope>NUCLEOTIDE SEQUENCE [LARGE SCALE GENOMIC DNA]</scope>
    <source>
        <strain evidence="11 12">CIP 105588</strain>
    </source>
</reference>
<feature type="domain" description="Reverse transcriptase" evidence="10">
    <location>
        <begin position="50"/>
        <end position="282"/>
    </location>
</feature>
<evidence type="ECO:0000256" key="7">
    <source>
        <dbReference type="ARBA" id="ARBA00023118"/>
    </source>
</evidence>
<evidence type="ECO:0000313" key="12">
    <source>
        <dbReference type="Proteomes" id="UP000284853"/>
    </source>
</evidence>
<name>A0ABX9PQI7_9GAMM</name>
<dbReference type="CDD" id="cd03487">
    <property type="entry name" value="RT_Bac_retron_II"/>
    <property type="match status" value="1"/>
</dbReference>
<dbReference type="InterPro" id="IPR051083">
    <property type="entry name" value="GrpII_Intron_Splice-Mob/Def"/>
</dbReference>
<keyword evidence="2" id="KW-0808">Transferase</keyword>
<dbReference type="InterPro" id="IPR053543">
    <property type="entry name" value="Bacterial_RT"/>
</dbReference>
<evidence type="ECO:0000256" key="2">
    <source>
        <dbReference type="ARBA" id="ARBA00022679"/>
    </source>
</evidence>
<comment type="catalytic activity">
    <reaction evidence="9">
        <text>DNA(n) + a 2'-deoxyribonucleoside 5'-triphosphate = DNA(n+1) + diphosphate</text>
        <dbReference type="Rhea" id="RHEA:22508"/>
        <dbReference type="Rhea" id="RHEA-COMP:17339"/>
        <dbReference type="Rhea" id="RHEA-COMP:17340"/>
        <dbReference type="ChEBI" id="CHEBI:33019"/>
        <dbReference type="ChEBI" id="CHEBI:61560"/>
        <dbReference type="ChEBI" id="CHEBI:173112"/>
        <dbReference type="EC" id="2.7.7.49"/>
    </reaction>
</comment>
<evidence type="ECO:0000256" key="3">
    <source>
        <dbReference type="ARBA" id="ARBA00022695"/>
    </source>
</evidence>
<evidence type="ECO:0000313" key="11">
    <source>
        <dbReference type="EMBL" id="RKF66639.1"/>
    </source>
</evidence>
<comment type="caution">
    <text evidence="11">The sequence shown here is derived from an EMBL/GenBank/DDBJ whole genome shotgun (WGS) entry which is preliminary data.</text>
</comment>
<dbReference type="EMBL" id="NSDJ01000002">
    <property type="protein sequence ID" value="RKF66639.1"/>
    <property type="molecule type" value="Genomic_DNA"/>
</dbReference>